<keyword evidence="3" id="KW-0238">DNA-binding</keyword>
<comment type="similarity">
    <text evidence="1">Belongs to the BlaI transcriptional regulatory family.</text>
</comment>
<dbReference type="Gene3D" id="6.10.140.850">
    <property type="match status" value="1"/>
</dbReference>
<dbReference type="InterPro" id="IPR005650">
    <property type="entry name" value="BlaI_family"/>
</dbReference>
<dbReference type="Proteomes" id="UP001500051">
    <property type="component" value="Unassembled WGS sequence"/>
</dbReference>
<evidence type="ECO:0000256" key="1">
    <source>
        <dbReference type="ARBA" id="ARBA00011046"/>
    </source>
</evidence>
<dbReference type="InterPro" id="IPR036388">
    <property type="entry name" value="WH-like_DNA-bd_sf"/>
</dbReference>
<protein>
    <submittedName>
        <fullName evidence="5">BlaI/MecI/CopY family transcriptional regulator</fullName>
    </submittedName>
</protein>
<accession>A0ABP7E4G0</accession>
<evidence type="ECO:0000313" key="6">
    <source>
        <dbReference type="Proteomes" id="UP001500051"/>
    </source>
</evidence>
<reference evidence="6" key="1">
    <citation type="journal article" date="2019" name="Int. J. Syst. Evol. Microbiol.">
        <title>The Global Catalogue of Microorganisms (GCM) 10K type strain sequencing project: providing services to taxonomists for standard genome sequencing and annotation.</title>
        <authorList>
            <consortium name="The Broad Institute Genomics Platform"/>
            <consortium name="The Broad Institute Genome Sequencing Center for Infectious Disease"/>
            <person name="Wu L."/>
            <person name="Ma J."/>
        </authorList>
    </citation>
    <scope>NUCLEOTIDE SEQUENCE [LARGE SCALE GENOMIC DNA]</scope>
    <source>
        <strain evidence="6">JCM 16548</strain>
    </source>
</reference>
<name>A0ABP7E4G0_9ACTN</name>
<keyword evidence="2" id="KW-0805">Transcription regulation</keyword>
<dbReference type="Pfam" id="PF03965">
    <property type="entry name" value="Penicillinase_R"/>
    <property type="match status" value="1"/>
</dbReference>
<proteinExistence type="inferred from homology"/>
<dbReference type="PIRSF" id="PIRSF019455">
    <property type="entry name" value="CopR_AtkY"/>
    <property type="match status" value="1"/>
</dbReference>
<dbReference type="RefSeq" id="WP_344813877.1">
    <property type="nucleotide sequence ID" value="NZ_BAAAYX010000019.1"/>
</dbReference>
<evidence type="ECO:0000256" key="2">
    <source>
        <dbReference type="ARBA" id="ARBA00023015"/>
    </source>
</evidence>
<dbReference type="InterPro" id="IPR036390">
    <property type="entry name" value="WH_DNA-bd_sf"/>
</dbReference>
<evidence type="ECO:0000256" key="4">
    <source>
        <dbReference type="ARBA" id="ARBA00023163"/>
    </source>
</evidence>
<evidence type="ECO:0000313" key="5">
    <source>
        <dbReference type="EMBL" id="GAA3713977.1"/>
    </source>
</evidence>
<gene>
    <name evidence="5" type="ORF">GCM10022204_36340</name>
</gene>
<keyword evidence="6" id="KW-1185">Reference proteome</keyword>
<evidence type="ECO:0000256" key="3">
    <source>
        <dbReference type="ARBA" id="ARBA00023125"/>
    </source>
</evidence>
<sequence length="120" mass="13436">MRRLGQLEAAVMAHLWDADTWVSVREVVEDLRSGRTIAYTTVLTVLDNLHAKGFVDRIKDGRAFRYSARASREAHAAALMEEALADTPDRAAALLHFVEHIPAEDLDRLRAALDAAERRT</sequence>
<dbReference type="SUPFAM" id="SSF46785">
    <property type="entry name" value="Winged helix' DNA-binding domain"/>
    <property type="match status" value="1"/>
</dbReference>
<organism evidence="5 6">
    <name type="scientific">Microlunatus aurantiacus</name>
    <dbReference type="NCBI Taxonomy" id="446786"/>
    <lineage>
        <taxon>Bacteria</taxon>
        <taxon>Bacillati</taxon>
        <taxon>Actinomycetota</taxon>
        <taxon>Actinomycetes</taxon>
        <taxon>Propionibacteriales</taxon>
        <taxon>Propionibacteriaceae</taxon>
        <taxon>Microlunatus</taxon>
    </lineage>
</organism>
<keyword evidence="4" id="KW-0804">Transcription</keyword>
<dbReference type="EMBL" id="BAAAYX010000019">
    <property type="protein sequence ID" value="GAA3713977.1"/>
    <property type="molecule type" value="Genomic_DNA"/>
</dbReference>
<comment type="caution">
    <text evidence="5">The sequence shown here is derived from an EMBL/GenBank/DDBJ whole genome shotgun (WGS) entry which is preliminary data.</text>
</comment>
<dbReference type="Gene3D" id="1.10.10.10">
    <property type="entry name" value="Winged helix-like DNA-binding domain superfamily/Winged helix DNA-binding domain"/>
    <property type="match status" value="1"/>
</dbReference>